<dbReference type="AlphaFoldDB" id="A0A397T675"/>
<dbReference type="OrthoDB" id="2320542at2759"/>
<dbReference type="EMBL" id="QKYT01000097">
    <property type="protein sequence ID" value="RIA93758.1"/>
    <property type="molecule type" value="Genomic_DNA"/>
</dbReference>
<reference evidence="1 2" key="1">
    <citation type="submission" date="2018-06" db="EMBL/GenBank/DDBJ databases">
        <title>Comparative genomics reveals the genomic features of Rhizophagus irregularis, R. cerebriforme, R. diaphanum and Gigaspora rosea, and their symbiotic lifestyle signature.</title>
        <authorList>
            <person name="Morin E."/>
            <person name="San Clemente H."/>
            <person name="Chen E.C.H."/>
            <person name="De La Providencia I."/>
            <person name="Hainaut M."/>
            <person name="Kuo A."/>
            <person name="Kohler A."/>
            <person name="Murat C."/>
            <person name="Tang N."/>
            <person name="Roy S."/>
            <person name="Loubradou J."/>
            <person name="Henrissat B."/>
            <person name="Grigoriev I.V."/>
            <person name="Corradi N."/>
            <person name="Roux C."/>
            <person name="Martin F.M."/>
        </authorList>
    </citation>
    <scope>NUCLEOTIDE SEQUENCE [LARGE SCALE GENOMIC DNA]</scope>
    <source>
        <strain evidence="1 2">DAOM 227022</strain>
    </source>
</reference>
<gene>
    <name evidence="1" type="ORF">C1645_818945</name>
</gene>
<protein>
    <submittedName>
        <fullName evidence="1">Uncharacterized protein</fullName>
    </submittedName>
</protein>
<comment type="caution">
    <text evidence="1">The sequence shown here is derived from an EMBL/GenBank/DDBJ whole genome shotgun (WGS) entry which is preliminary data.</text>
</comment>
<organism evidence="1 2">
    <name type="scientific">Glomus cerebriforme</name>
    <dbReference type="NCBI Taxonomy" id="658196"/>
    <lineage>
        <taxon>Eukaryota</taxon>
        <taxon>Fungi</taxon>
        <taxon>Fungi incertae sedis</taxon>
        <taxon>Mucoromycota</taxon>
        <taxon>Glomeromycotina</taxon>
        <taxon>Glomeromycetes</taxon>
        <taxon>Glomerales</taxon>
        <taxon>Glomeraceae</taxon>
        <taxon>Glomus</taxon>
    </lineage>
</organism>
<evidence type="ECO:0000313" key="1">
    <source>
        <dbReference type="EMBL" id="RIA93758.1"/>
    </source>
</evidence>
<sequence>MAVSIRLGLNPAETEVFNSMTVQETNLFNALPDDNARIAFIQAFVARDRTWREKSNIDDWDKQNWTWSVVLRH</sequence>
<proteinExistence type="predicted"/>
<name>A0A397T675_9GLOM</name>
<keyword evidence="2" id="KW-1185">Reference proteome</keyword>
<evidence type="ECO:0000313" key="2">
    <source>
        <dbReference type="Proteomes" id="UP000265703"/>
    </source>
</evidence>
<accession>A0A397T675</accession>
<dbReference type="Proteomes" id="UP000265703">
    <property type="component" value="Unassembled WGS sequence"/>
</dbReference>